<keyword evidence="3 8" id="KW-0812">Transmembrane</keyword>
<feature type="domain" description="Potassium channel" evidence="9">
    <location>
        <begin position="145"/>
        <end position="221"/>
    </location>
</feature>
<feature type="transmembrane region" description="Helical" evidence="8">
    <location>
        <begin position="135"/>
        <end position="157"/>
    </location>
</feature>
<evidence type="ECO:0000256" key="8">
    <source>
        <dbReference type="SAM" id="Phobius"/>
    </source>
</evidence>
<evidence type="ECO:0000256" key="4">
    <source>
        <dbReference type="ARBA" id="ARBA00022989"/>
    </source>
</evidence>
<keyword evidence="6 8" id="KW-0472">Membrane</keyword>
<feature type="transmembrane region" description="Helical" evidence="8">
    <location>
        <begin position="58"/>
        <end position="81"/>
    </location>
</feature>
<evidence type="ECO:0000313" key="10">
    <source>
        <dbReference type="EMBL" id="CAB4900928.1"/>
    </source>
</evidence>
<dbReference type="GO" id="GO:0005249">
    <property type="term" value="F:voltage-gated potassium channel activity"/>
    <property type="evidence" value="ECO:0007669"/>
    <property type="project" value="InterPro"/>
</dbReference>
<dbReference type="Pfam" id="PF07885">
    <property type="entry name" value="Ion_trans_2"/>
    <property type="match status" value="1"/>
</dbReference>
<evidence type="ECO:0000256" key="7">
    <source>
        <dbReference type="ARBA" id="ARBA00023303"/>
    </source>
</evidence>
<keyword evidence="7" id="KW-0407">Ion channel</keyword>
<feature type="transmembrane region" description="Helical" evidence="8">
    <location>
        <begin position="197"/>
        <end position="221"/>
    </location>
</feature>
<keyword evidence="4 8" id="KW-1133">Transmembrane helix</keyword>
<feature type="transmembrane region" description="Helical" evidence="8">
    <location>
        <begin position="101"/>
        <end position="123"/>
    </location>
</feature>
<reference evidence="10" key="1">
    <citation type="submission" date="2020-05" db="EMBL/GenBank/DDBJ databases">
        <authorList>
            <person name="Chiriac C."/>
            <person name="Salcher M."/>
            <person name="Ghai R."/>
            <person name="Kavagutti S V."/>
        </authorList>
    </citation>
    <scope>NUCLEOTIDE SEQUENCE</scope>
</reference>
<dbReference type="GO" id="GO:0001508">
    <property type="term" value="P:action potential"/>
    <property type="evidence" value="ECO:0007669"/>
    <property type="project" value="TreeGrafter"/>
</dbReference>
<dbReference type="InterPro" id="IPR027359">
    <property type="entry name" value="Volt_channel_dom_sf"/>
</dbReference>
<sequence>MAETAKTMLNAEGERVTDARSPREIDYERWTTLPMIFLSFIFLLAYSVLILDDLRFSNIFTVVLAFALVAIWGIFIVDYFVRLGLAANKRMFVRRNILDMSSMVIPFLRPFLLLVYLARLKWFRGSTGSSLRARIMAYSGSAIIMFIYVISLAVFAAERHAPTASITNYGDAVWWAMETISTVGYGDMVPVTVPGRLYAVFLMLGGMVIVGATTATVISYLNERVQKVHKRSQDSHQRHD</sequence>
<evidence type="ECO:0000256" key="5">
    <source>
        <dbReference type="ARBA" id="ARBA00023065"/>
    </source>
</evidence>
<dbReference type="Gene3D" id="1.20.5.110">
    <property type="match status" value="1"/>
</dbReference>
<organism evidence="10">
    <name type="scientific">freshwater metagenome</name>
    <dbReference type="NCBI Taxonomy" id="449393"/>
    <lineage>
        <taxon>unclassified sequences</taxon>
        <taxon>metagenomes</taxon>
        <taxon>ecological metagenomes</taxon>
    </lineage>
</organism>
<evidence type="ECO:0000256" key="3">
    <source>
        <dbReference type="ARBA" id="ARBA00022692"/>
    </source>
</evidence>
<evidence type="ECO:0000256" key="1">
    <source>
        <dbReference type="ARBA" id="ARBA00004141"/>
    </source>
</evidence>
<dbReference type="GO" id="GO:0008076">
    <property type="term" value="C:voltage-gated potassium channel complex"/>
    <property type="evidence" value="ECO:0007669"/>
    <property type="project" value="InterPro"/>
</dbReference>
<keyword evidence="5" id="KW-0406">Ion transport</keyword>
<dbReference type="Gene3D" id="1.20.120.350">
    <property type="entry name" value="Voltage-gated potassium channels. Chain C"/>
    <property type="match status" value="1"/>
</dbReference>
<dbReference type="Gene3D" id="1.10.287.70">
    <property type="match status" value="1"/>
</dbReference>
<dbReference type="EMBL" id="CAFBMB010000064">
    <property type="protein sequence ID" value="CAB4900928.1"/>
    <property type="molecule type" value="Genomic_DNA"/>
</dbReference>
<comment type="subcellular location">
    <subcellularLocation>
        <location evidence="1">Membrane</location>
        <topology evidence="1">Multi-pass membrane protein</topology>
    </subcellularLocation>
</comment>
<keyword evidence="2" id="KW-0813">Transport</keyword>
<proteinExistence type="predicted"/>
<name>A0A6J7G3M3_9ZZZZ</name>
<feature type="transmembrane region" description="Helical" evidence="8">
    <location>
        <begin position="30"/>
        <end position="51"/>
    </location>
</feature>
<dbReference type="PRINTS" id="PR00169">
    <property type="entry name" value="KCHANNEL"/>
</dbReference>
<dbReference type="SUPFAM" id="SSF81324">
    <property type="entry name" value="Voltage-gated potassium channels"/>
    <property type="match status" value="1"/>
</dbReference>
<dbReference type="InterPro" id="IPR028325">
    <property type="entry name" value="VG_K_chnl"/>
</dbReference>
<accession>A0A6J7G3M3</accession>
<gene>
    <name evidence="10" type="ORF">UFOPK3516_00933</name>
</gene>
<dbReference type="PANTHER" id="PTHR11537:SF254">
    <property type="entry name" value="POTASSIUM VOLTAGE-GATED CHANNEL PROTEIN SHAB"/>
    <property type="match status" value="1"/>
</dbReference>
<dbReference type="AlphaFoldDB" id="A0A6J7G3M3"/>
<dbReference type="InterPro" id="IPR013099">
    <property type="entry name" value="K_chnl_dom"/>
</dbReference>
<protein>
    <submittedName>
        <fullName evidence="10">Unannotated protein</fullName>
    </submittedName>
</protein>
<dbReference type="PANTHER" id="PTHR11537">
    <property type="entry name" value="VOLTAGE-GATED POTASSIUM CHANNEL"/>
    <property type="match status" value="1"/>
</dbReference>
<evidence type="ECO:0000256" key="6">
    <source>
        <dbReference type="ARBA" id="ARBA00023136"/>
    </source>
</evidence>
<evidence type="ECO:0000256" key="2">
    <source>
        <dbReference type="ARBA" id="ARBA00022448"/>
    </source>
</evidence>
<evidence type="ECO:0000259" key="9">
    <source>
        <dbReference type="Pfam" id="PF07885"/>
    </source>
</evidence>